<reference evidence="1 6" key="3">
    <citation type="submission" date="2023-10" db="EMBL/GenBank/DDBJ databases">
        <title>Development of a sustainable strategy for remediation of hydrocarbon-contaminated territories based on the waste exchange concept.</title>
        <authorList>
            <person name="Krivoruchko A."/>
        </authorList>
    </citation>
    <scope>NUCLEOTIDE SEQUENCE [LARGE SCALE GENOMIC DNA]</scope>
    <source>
        <strain evidence="1 6">IEGM 1236</strain>
    </source>
</reference>
<gene>
    <name evidence="2" type="ORF">CSW57_14695</name>
    <name evidence="3" type="ORF">DFJ75_0636</name>
    <name evidence="1" type="ORF">R4198_04195</name>
</gene>
<organism evidence="2 4">
    <name type="scientific">Williamsia marianensis</name>
    <dbReference type="NCBI Taxonomy" id="85044"/>
    <lineage>
        <taxon>Bacteria</taxon>
        <taxon>Bacillati</taxon>
        <taxon>Actinomycetota</taxon>
        <taxon>Actinomycetes</taxon>
        <taxon>Mycobacteriales</taxon>
        <taxon>Nocardiaceae</taxon>
        <taxon>Williamsia</taxon>
    </lineage>
</organism>
<comment type="caution">
    <text evidence="2">The sequence shown here is derived from an EMBL/GenBank/DDBJ whole genome shotgun (WGS) entry which is preliminary data.</text>
</comment>
<dbReference type="Proteomes" id="UP000225108">
    <property type="component" value="Unassembled WGS sequence"/>
</dbReference>
<reference evidence="3 5" key="2">
    <citation type="submission" date="2018-10" db="EMBL/GenBank/DDBJ databases">
        <title>Sequencing the genomes of 1000 actinobacteria strains.</title>
        <authorList>
            <person name="Klenk H.-P."/>
        </authorList>
    </citation>
    <scope>NUCLEOTIDE SEQUENCE [LARGE SCALE GENOMIC DNA]</scope>
    <source>
        <strain evidence="3 5">DSM 44343</strain>
    </source>
</reference>
<evidence type="ECO:0000313" key="2">
    <source>
        <dbReference type="EMBL" id="PHV65091.1"/>
    </source>
</evidence>
<dbReference type="AlphaFoldDB" id="A0A2G3PGZ8"/>
<dbReference type="Proteomes" id="UP001185792">
    <property type="component" value="Unassembled WGS sequence"/>
</dbReference>
<accession>A0A2G3PGZ8</accession>
<dbReference type="Proteomes" id="UP000274762">
    <property type="component" value="Unassembled WGS sequence"/>
</dbReference>
<dbReference type="EMBL" id="JAWLUM010000001">
    <property type="protein sequence ID" value="MDV7132884.1"/>
    <property type="molecule type" value="Genomic_DNA"/>
</dbReference>
<name>A0A2G3PGZ8_WILMA</name>
<evidence type="ECO:0000313" key="6">
    <source>
        <dbReference type="Proteomes" id="UP001185792"/>
    </source>
</evidence>
<evidence type="ECO:0000313" key="3">
    <source>
        <dbReference type="EMBL" id="RKR93849.1"/>
    </source>
</evidence>
<protein>
    <submittedName>
        <fullName evidence="2">Uncharacterized protein</fullName>
    </submittedName>
</protein>
<sequence>MRLDEFRRIVQASDPDDWYVIKHQGPSYHDWLAGTVSKDGYRLEVNTHYATASYKPDISLTVGWGMSLDFEHHGERAHDRTYEWSKVLSDSRVRLAFADFFWCGALVDRFTYVVADGGRAVLPWAVEIQGLKTTQWEHDTAKLLHHLGDHIEGFEEYFRKVGFQIDGT</sequence>
<dbReference type="EMBL" id="RBKV01000001">
    <property type="protein sequence ID" value="RKR93849.1"/>
    <property type="molecule type" value="Genomic_DNA"/>
</dbReference>
<dbReference type="OrthoDB" id="5108480at2"/>
<reference evidence="2 4" key="1">
    <citation type="submission" date="2017-10" db="EMBL/GenBank/DDBJ databases">
        <title>The draft genome sequence of Williamsia sp. BULT 1.1 isolated from the semi-arid grassland soils from South Africa.</title>
        <authorList>
            <person name="Kabwe M.H."/>
            <person name="Govender N."/>
            <person name="Mutseka Lunga P."/>
            <person name="Vikram S."/>
            <person name="Makhalanyane T.P."/>
        </authorList>
    </citation>
    <scope>NUCLEOTIDE SEQUENCE [LARGE SCALE GENOMIC DNA]</scope>
    <source>
        <strain evidence="2 4">BULT 1.1</strain>
    </source>
</reference>
<keyword evidence="6" id="KW-1185">Reference proteome</keyword>
<proteinExistence type="predicted"/>
<dbReference type="EMBL" id="PEBD01000010">
    <property type="protein sequence ID" value="PHV65091.1"/>
    <property type="molecule type" value="Genomic_DNA"/>
</dbReference>
<dbReference type="RefSeq" id="WP_023960101.1">
    <property type="nucleotide sequence ID" value="NZ_CBCRXS010000001.1"/>
</dbReference>
<accession>A0A495K067</accession>
<evidence type="ECO:0000313" key="5">
    <source>
        <dbReference type="Proteomes" id="UP000274762"/>
    </source>
</evidence>
<evidence type="ECO:0000313" key="1">
    <source>
        <dbReference type="EMBL" id="MDV7132884.1"/>
    </source>
</evidence>
<evidence type="ECO:0000313" key="4">
    <source>
        <dbReference type="Proteomes" id="UP000225108"/>
    </source>
</evidence>